<accession>A0A1I6PIW4</accession>
<evidence type="ECO:0000256" key="2">
    <source>
        <dbReference type="SAM" id="Coils"/>
    </source>
</evidence>
<evidence type="ECO:0000259" key="4">
    <source>
        <dbReference type="Pfam" id="PF03459"/>
    </source>
</evidence>
<dbReference type="InterPro" id="IPR005116">
    <property type="entry name" value="Transp-assoc_OB_typ1"/>
</dbReference>
<evidence type="ECO:0000313" key="5">
    <source>
        <dbReference type="EMBL" id="SFS40181.1"/>
    </source>
</evidence>
<dbReference type="Pfam" id="PF03459">
    <property type="entry name" value="TOBE"/>
    <property type="match status" value="1"/>
</dbReference>
<dbReference type="SUPFAM" id="SSF46785">
    <property type="entry name" value="Winged helix' DNA-binding domain"/>
    <property type="match status" value="1"/>
</dbReference>
<name>A0A1I6PIW4_9EURY</name>
<dbReference type="OrthoDB" id="70912at2157"/>
<dbReference type="Proteomes" id="UP000199199">
    <property type="component" value="Unassembled WGS sequence"/>
</dbReference>
<dbReference type="RefSeq" id="WP_092901333.1">
    <property type="nucleotide sequence ID" value="NZ_FOZS01000001.1"/>
</dbReference>
<gene>
    <name evidence="5" type="ORF">SAMN04488556_0592</name>
</gene>
<sequence>MTLEKGYRTELSVDGITIDRRDIEMLEAIDRHGSMHAAADALGRSYARLQQRIVELEAAVGDLTERRRGGKGGGGTELTETALELRRRFERHQTELDGVARATESVFAGTVCERTGTLGTVETEAGPMVALVPAGATTVQIGVRSDAVVLADPDASPERDVTSFRNQFIGTVSSVDSSDGVARVTLELERVGEPPAGPESTDDLELETLVTRESADSLGIETGKTLRASFKATAARAIPTADAPSADDHDSS</sequence>
<dbReference type="PANTHER" id="PTHR30432">
    <property type="entry name" value="TRANSCRIPTIONAL REGULATOR MODE"/>
    <property type="match status" value="1"/>
</dbReference>
<dbReference type="Gene3D" id="1.10.10.10">
    <property type="entry name" value="Winged helix-like DNA-binding domain superfamily/Winged helix DNA-binding domain"/>
    <property type="match status" value="1"/>
</dbReference>
<dbReference type="PANTHER" id="PTHR30432:SF1">
    <property type="entry name" value="DNA-BINDING TRANSCRIPTIONAL DUAL REGULATOR MODE"/>
    <property type="match status" value="1"/>
</dbReference>
<evidence type="ECO:0000256" key="1">
    <source>
        <dbReference type="ARBA" id="ARBA00004202"/>
    </source>
</evidence>
<protein>
    <submittedName>
        <fullName evidence="5">Molybdate transport system regulatory protein</fullName>
    </submittedName>
</protein>
<feature type="coiled-coil region" evidence="2">
    <location>
        <begin position="39"/>
        <end position="66"/>
    </location>
</feature>
<proteinExistence type="predicted"/>
<keyword evidence="6" id="KW-1185">Reference proteome</keyword>
<evidence type="ECO:0000259" key="3">
    <source>
        <dbReference type="Pfam" id="PF00126"/>
    </source>
</evidence>
<dbReference type="InterPro" id="IPR036390">
    <property type="entry name" value="WH_DNA-bd_sf"/>
</dbReference>
<dbReference type="AlphaFoldDB" id="A0A1I6PIW4"/>
<dbReference type="GO" id="GO:0005886">
    <property type="term" value="C:plasma membrane"/>
    <property type="evidence" value="ECO:0007669"/>
    <property type="project" value="UniProtKB-SubCell"/>
</dbReference>
<dbReference type="InterPro" id="IPR000847">
    <property type="entry name" value="LysR_HTH_N"/>
</dbReference>
<comment type="subcellular location">
    <subcellularLocation>
        <location evidence="1">Cell membrane</location>
        <topology evidence="1">Peripheral membrane protein</topology>
    </subcellularLocation>
</comment>
<dbReference type="GO" id="GO:0003700">
    <property type="term" value="F:DNA-binding transcription factor activity"/>
    <property type="evidence" value="ECO:0007669"/>
    <property type="project" value="InterPro"/>
</dbReference>
<organism evidence="5 6">
    <name type="scientific">Halostagnicola kamekurae</name>
    <dbReference type="NCBI Taxonomy" id="619731"/>
    <lineage>
        <taxon>Archaea</taxon>
        <taxon>Methanobacteriati</taxon>
        <taxon>Methanobacteriota</taxon>
        <taxon>Stenosarchaea group</taxon>
        <taxon>Halobacteria</taxon>
        <taxon>Halobacteriales</taxon>
        <taxon>Natrialbaceae</taxon>
        <taxon>Halostagnicola</taxon>
    </lineage>
</organism>
<dbReference type="EMBL" id="FOZS01000001">
    <property type="protein sequence ID" value="SFS40181.1"/>
    <property type="molecule type" value="Genomic_DNA"/>
</dbReference>
<dbReference type="InterPro" id="IPR036388">
    <property type="entry name" value="WH-like_DNA-bd_sf"/>
</dbReference>
<dbReference type="InterPro" id="IPR008995">
    <property type="entry name" value="Mo/tungstate-bd_C_term_dom"/>
</dbReference>
<keyword evidence="2" id="KW-0175">Coiled coil</keyword>
<dbReference type="InterPro" id="IPR051815">
    <property type="entry name" value="Molybdate_resp_trans_reg"/>
</dbReference>
<reference evidence="6" key="1">
    <citation type="submission" date="2016-10" db="EMBL/GenBank/DDBJ databases">
        <authorList>
            <person name="Varghese N."/>
            <person name="Submissions S."/>
        </authorList>
    </citation>
    <scope>NUCLEOTIDE SEQUENCE [LARGE SCALE GENOMIC DNA]</scope>
    <source>
        <strain evidence="6">DSM 22427</strain>
    </source>
</reference>
<dbReference type="Pfam" id="PF00126">
    <property type="entry name" value="HTH_1"/>
    <property type="match status" value="1"/>
</dbReference>
<feature type="domain" description="HTH lysR-type" evidence="3">
    <location>
        <begin position="21"/>
        <end position="81"/>
    </location>
</feature>
<dbReference type="Gene3D" id="2.40.50.100">
    <property type="match status" value="1"/>
</dbReference>
<feature type="domain" description="Transport-associated OB type 1" evidence="4">
    <location>
        <begin position="162"/>
        <end position="234"/>
    </location>
</feature>
<dbReference type="SUPFAM" id="SSF50331">
    <property type="entry name" value="MOP-like"/>
    <property type="match status" value="1"/>
</dbReference>
<evidence type="ECO:0000313" key="6">
    <source>
        <dbReference type="Proteomes" id="UP000199199"/>
    </source>
</evidence>